<keyword evidence="2" id="KW-0547">Nucleotide-binding</keyword>
<dbReference type="InterPro" id="IPR013083">
    <property type="entry name" value="Znf_RING/FYVE/PHD"/>
</dbReference>
<evidence type="ECO:0000256" key="3">
    <source>
        <dbReference type="ARBA" id="ARBA00022771"/>
    </source>
</evidence>
<evidence type="ECO:0000256" key="6">
    <source>
        <dbReference type="ARBA" id="ARBA00022840"/>
    </source>
</evidence>
<sequence>MVVYTLFQDITDEAASFVEQQILASRADDDKRSNKRRKLIDGAVDASSHPAVDDANDGHVVLCRIVINLTSPGETPSKSLLETEGLPVLLKYQHDTDSLQSLDADSGVEASSGESAEEHWLELSTVQKKKLIFSHKLTGPDVEDMVSHLSLATREPAFDKAKPDQLLCSYRARLFSHENNKSFQLVTDILWKDSLYISGFSKIRPHADLALLKYAPHGEGVYQKTSNDVHWQRSRWTPRDFYDNVHIPPVSAETSADLNCPLMKTELYPFQNRAVRWLLEKEAVGLDKDGNVVPCEKLTNDLPEFFQEFTDVLGRRCFVSQLYKIATKNISGWFDFARALRGGILAEEMGLGKTVEMILLICVHTRNMSLNDPIDPFNKLVKSRATLIITPPAILNQWKEEILAHAPSLSVFEYTGLHRHLDTSDEDLLQMLAGNDVVLTTYNVLSREVHHAGVAPTWTLRHEKKVKIRHSPLVGISWWRVCLDEAQMIESGVSGAARIARLIPRINAWAITGTPIRKDMRDLFGLLQFLRYEPLCNSPTLWTALYNDYYPALKSIINRLALRHSKDFVRKDLRLPPQKRVVITIPFTAVEDQHYSHLFETMCTECGLDSSGSPLQDDWNPESQSVIERMRSWLTRLRQNCLYPEIAGSNRKTLGFKHGPLRSVGDVLEVMIDQNDTLIWTEERSLLLSHARRGQLLENAARRHEALDLWEKGLQHATDRVTDFREQLRVETEKAKADRDDDGDDASKEDKEEEMSDIDSDSDKEDIDEQEKNTRLRTCKVRLRAALEVQHIFKFFTANAFYQIKTDTNLTKPDSEEFQALEKSESEAYEAAKQMRKEMLVDVSRKVKRYLKVVDEKNNHNSFVKIPAMDAQLPTYGITVRDLFERFEILCEEMNTASQQYKEWRVAMVKLLTQSLIDEEESSDLEGNEYETSTKHQDEMYVYMEGLRVLFADRHDALTGQENLLINNEVKKDLALAEKGEGASPSLYIEIMKKRDEIKPDTQLGSLRGIVSELRSMATSLDYQAKDGSQRARAELATVNQVLRHASHISAEQSKTASRLEKEVELFRDTMNNRLEYYRQLQQISDTVAPYDEESVGKPLDNALFASKLEIEESIEQKISTLRSKRRYLIHLRDDSGPDESSRLCVICQCSFEIGVLTVCGHKYCKDCLRKWWYQYRTCPTCKKRLKANDFHQITYKPQELIVQEEKSPVKSESQGFSKTLNNFIYSDISTGMLQEIKNVDLSSSFGTKIDTLARHILWLREHDPGAKSIVFSQYKNFLTVLGTAFSRFNIGHSNVDAKDGIRRFKEDPAVECFLLHAKAHSSGLNLVNATHVFLCEPLINTAIELQAIARVHRIGQHHPTTVWMYLVSDTVEESIYQISVSRRLSHIAQKEKENKTKDGSALELSRDGSAIPSLTETAIDAANSLEIQDATLGKLMTAGAGGELVRKDDLWQCLFGSAKKKGSSGQAATDAGGEVDRFLRGEAADQRRQDASSL</sequence>
<dbReference type="GeneID" id="55997279"/>
<feature type="compositionally biased region" description="Basic and acidic residues" evidence="8">
    <location>
        <begin position="1475"/>
        <end position="1495"/>
    </location>
</feature>
<dbReference type="InterPro" id="IPR052583">
    <property type="entry name" value="ATP-helicase/E3_Ub-Ligase"/>
</dbReference>
<dbReference type="CDD" id="cd18793">
    <property type="entry name" value="SF2_C_SNF"/>
    <property type="match status" value="1"/>
</dbReference>
<feature type="region of interest" description="Disordered" evidence="8">
    <location>
        <begin position="1459"/>
        <end position="1495"/>
    </location>
</feature>
<dbReference type="Pfam" id="PF00271">
    <property type="entry name" value="Helicase_C"/>
    <property type="match status" value="1"/>
</dbReference>
<dbReference type="InterPro" id="IPR017907">
    <property type="entry name" value="Znf_RING_CS"/>
</dbReference>
<dbReference type="OrthoDB" id="5330228at2759"/>
<dbReference type="InterPro" id="IPR001650">
    <property type="entry name" value="Helicase_C-like"/>
</dbReference>
<evidence type="ECO:0000256" key="8">
    <source>
        <dbReference type="SAM" id="MobiDB-lite"/>
    </source>
</evidence>
<accession>A0A7H8RB09</accession>
<evidence type="ECO:0000259" key="10">
    <source>
        <dbReference type="PROSITE" id="PS51192"/>
    </source>
</evidence>
<dbReference type="InterPro" id="IPR049730">
    <property type="entry name" value="SNF2/RAD54-like_C"/>
</dbReference>
<dbReference type="GO" id="GO:0008270">
    <property type="term" value="F:zinc ion binding"/>
    <property type="evidence" value="ECO:0007669"/>
    <property type="project" value="UniProtKB-KW"/>
</dbReference>
<keyword evidence="1" id="KW-0479">Metal-binding</keyword>
<dbReference type="SUPFAM" id="SSF52540">
    <property type="entry name" value="P-loop containing nucleoside triphosphate hydrolases"/>
    <property type="match status" value="2"/>
</dbReference>
<dbReference type="InterPro" id="IPR001841">
    <property type="entry name" value="Znf_RING"/>
</dbReference>
<dbReference type="PROSITE" id="PS51194">
    <property type="entry name" value="HELICASE_CTER"/>
    <property type="match status" value="1"/>
</dbReference>
<evidence type="ECO:0000313" key="12">
    <source>
        <dbReference type="EMBL" id="QKX62635.1"/>
    </source>
</evidence>
<evidence type="ECO:0000256" key="4">
    <source>
        <dbReference type="ARBA" id="ARBA00022801"/>
    </source>
</evidence>
<dbReference type="PROSITE" id="PS50089">
    <property type="entry name" value="ZF_RING_2"/>
    <property type="match status" value="1"/>
</dbReference>
<evidence type="ECO:0000256" key="5">
    <source>
        <dbReference type="ARBA" id="ARBA00022833"/>
    </source>
</evidence>
<dbReference type="Gene3D" id="3.30.40.10">
    <property type="entry name" value="Zinc/RING finger domain, C3HC4 (zinc finger)"/>
    <property type="match status" value="1"/>
</dbReference>
<dbReference type="KEGG" id="trg:TRUGW13939_09796"/>
<dbReference type="Gene3D" id="3.40.50.300">
    <property type="entry name" value="P-loop containing nucleotide triphosphate hydrolases"/>
    <property type="match status" value="1"/>
</dbReference>
<dbReference type="Pfam" id="PF00176">
    <property type="entry name" value="SNF2-rel_dom"/>
    <property type="match status" value="1"/>
</dbReference>
<protein>
    <recommendedName>
        <fullName evidence="14">RING-type domain-containing protein</fullName>
    </recommendedName>
</protein>
<keyword evidence="6" id="KW-0067">ATP-binding</keyword>
<dbReference type="GO" id="GO:0005524">
    <property type="term" value="F:ATP binding"/>
    <property type="evidence" value="ECO:0007669"/>
    <property type="project" value="InterPro"/>
</dbReference>
<name>A0A7H8RB09_TALRU</name>
<dbReference type="RefSeq" id="XP_035348809.1">
    <property type="nucleotide sequence ID" value="XM_035492916.1"/>
</dbReference>
<dbReference type="FunFam" id="3.40.50.300:FF:001870">
    <property type="entry name" value="SNF2 family helicase/ATPase, putative"/>
    <property type="match status" value="1"/>
</dbReference>
<evidence type="ECO:0000259" key="11">
    <source>
        <dbReference type="PROSITE" id="PS51194"/>
    </source>
</evidence>
<evidence type="ECO:0000256" key="7">
    <source>
        <dbReference type="PROSITE-ProRule" id="PRU00175"/>
    </source>
</evidence>
<dbReference type="Pfam" id="PF13639">
    <property type="entry name" value="zf-RING_2"/>
    <property type="match status" value="1"/>
</dbReference>
<keyword evidence="13" id="KW-1185">Reference proteome</keyword>
<proteinExistence type="predicted"/>
<feature type="region of interest" description="Disordered" evidence="8">
    <location>
        <begin position="730"/>
        <end position="772"/>
    </location>
</feature>
<evidence type="ECO:0000313" key="13">
    <source>
        <dbReference type="Proteomes" id="UP000509510"/>
    </source>
</evidence>
<keyword evidence="3 7" id="KW-0863">Zinc-finger</keyword>
<feature type="domain" description="Helicase C-terminal" evidence="11">
    <location>
        <begin position="1252"/>
        <end position="1409"/>
    </location>
</feature>
<dbReference type="InterPro" id="IPR000330">
    <property type="entry name" value="SNF2_N"/>
</dbReference>
<gene>
    <name evidence="12" type="ORF">TRUGW13939_09796</name>
</gene>
<feature type="compositionally biased region" description="Acidic residues" evidence="8">
    <location>
        <begin position="751"/>
        <end position="769"/>
    </location>
</feature>
<dbReference type="PANTHER" id="PTHR45865:SF1">
    <property type="entry name" value="E3 UBIQUITIN-PROTEIN LIGASE SHPRH"/>
    <property type="match status" value="1"/>
</dbReference>
<dbReference type="InterPro" id="IPR027417">
    <property type="entry name" value="P-loop_NTPase"/>
</dbReference>
<dbReference type="SUPFAM" id="SSF57850">
    <property type="entry name" value="RING/U-box"/>
    <property type="match status" value="1"/>
</dbReference>
<dbReference type="GO" id="GO:0005634">
    <property type="term" value="C:nucleus"/>
    <property type="evidence" value="ECO:0007669"/>
    <property type="project" value="TreeGrafter"/>
</dbReference>
<feature type="compositionally biased region" description="Basic and acidic residues" evidence="8">
    <location>
        <begin position="730"/>
        <end position="750"/>
    </location>
</feature>
<dbReference type="CDD" id="cd18070">
    <property type="entry name" value="DEXQc_SHPRH"/>
    <property type="match status" value="1"/>
</dbReference>
<dbReference type="EMBL" id="CP055902">
    <property type="protein sequence ID" value="QKX62635.1"/>
    <property type="molecule type" value="Genomic_DNA"/>
</dbReference>
<evidence type="ECO:0000256" key="2">
    <source>
        <dbReference type="ARBA" id="ARBA00022741"/>
    </source>
</evidence>
<feature type="domain" description="Helicase ATP-binding" evidence="10">
    <location>
        <begin position="334"/>
        <end position="533"/>
    </location>
</feature>
<dbReference type="Proteomes" id="UP000509510">
    <property type="component" value="Chromosome V"/>
</dbReference>
<dbReference type="GO" id="GO:0000209">
    <property type="term" value="P:protein polyubiquitination"/>
    <property type="evidence" value="ECO:0007669"/>
    <property type="project" value="TreeGrafter"/>
</dbReference>
<dbReference type="PROSITE" id="PS51192">
    <property type="entry name" value="HELICASE_ATP_BIND_1"/>
    <property type="match status" value="1"/>
</dbReference>
<feature type="domain" description="RING-type" evidence="9">
    <location>
        <begin position="1145"/>
        <end position="1183"/>
    </location>
</feature>
<dbReference type="SMART" id="SM00487">
    <property type="entry name" value="DEXDc"/>
    <property type="match status" value="1"/>
</dbReference>
<dbReference type="FunFam" id="3.40.50.10810:FF:000059">
    <property type="entry name" value="SNF2 family helicase/ATPase, putative"/>
    <property type="match status" value="1"/>
</dbReference>
<dbReference type="SMART" id="SM00184">
    <property type="entry name" value="RING"/>
    <property type="match status" value="1"/>
</dbReference>
<dbReference type="InterPro" id="IPR014001">
    <property type="entry name" value="Helicase_ATP-bd"/>
</dbReference>
<reference evidence="13" key="1">
    <citation type="submission" date="2020-06" db="EMBL/GenBank/DDBJ databases">
        <title>A chromosome-scale genome assembly of Talaromyces rugulosus W13939.</title>
        <authorList>
            <person name="Wang B."/>
            <person name="Guo L."/>
            <person name="Ye K."/>
            <person name="Wang L."/>
        </authorList>
    </citation>
    <scope>NUCLEOTIDE SEQUENCE [LARGE SCALE GENOMIC DNA]</scope>
    <source>
        <strain evidence="13">W13939</strain>
    </source>
</reference>
<dbReference type="GO" id="GO:0016787">
    <property type="term" value="F:hydrolase activity"/>
    <property type="evidence" value="ECO:0007669"/>
    <property type="project" value="UniProtKB-KW"/>
</dbReference>
<dbReference type="InterPro" id="IPR038718">
    <property type="entry name" value="SNF2-like_sf"/>
</dbReference>
<dbReference type="PANTHER" id="PTHR45865">
    <property type="entry name" value="E3 UBIQUITIN-PROTEIN LIGASE SHPRH FAMILY MEMBER"/>
    <property type="match status" value="1"/>
</dbReference>
<dbReference type="GO" id="GO:0006974">
    <property type="term" value="P:DNA damage response"/>
    <property type="evidence" value="ECO:0007669"/>
    <property type="project" value="TreeGrafter"/>
</dbReference>
<keyword evidence="5" id="KW-0862">Zinc</keyword>
<dbReference type="Gene3D" id="3.40.50.10810">
    <property type="entry name" value="Tandem AAA-ATPase domain"/>
    <property type="match status" value="1"/>
</dbReference>
<evidence type="ECO:0000256" key="1">
    <source>
        <dbReference type="ARBA" id="ARBA00022723"/>
    </source>
</evidence>
<dbReference type="Pfam" id="PF26021">
    <property type="entry name" value="Ferritin_C144_05"/>
    <property type="match status" value="1"/>
</dbReference>
<dbReference type="GO" id="GO:0061630">
    <property type="term" value="F:ubiquitin protein ligase activity"/>
    <property type="evidence" value="ECO:0007669"/>
    <property type="project" value="TreeGrafter"/>
</dbReference>
<evidence type="ECO:0000259" key="9">
    <source>
        <dbReference type="PROSITE" id="PS50089"/>
    </source>
</evidence>
<evidence type="ECO:0008006" key="14">
    <source>
        <dbReference type="Google" id="ProtNLM"/>
    </source>
</evidence>
<dbReference type="InterPro" id="IPR059033">
    <property type="entry name" value="C144_05_dom"/>
</dbReference>
<keyword evidence="4" id="KW-0378">Hydrolase</keyword>
<dbReference type="PROSITE" id="PS00518">
    <property type="entry name" value="ZF_RING_1"/>
    <property type="match status" value="1"/>
</dbReference>
<organism evidence="12 13">
    <name type="scientific">Talaromyces rugulosus</name>
    <name type="common">Penicillium rugulosum</name>
    <dbReference type="NCBI Taxonomy" id="121627"/>
    <lineage>
        <taxon>Eukaryota</taxon>
        <taxon>Fungi</taxon>
        <taxon>Dikarya</taxon>
        <taxon>Ascomycota</taxon>
        <taxon>Pezizomycotina</taxon>
        <taxon>Eurotiomycetes</taxon>
        <taxon>Eurotiomycetidae</taxon>
        <taxon>Eurotiales</taxon>
        <taxon>Trichocomaceae</taxon>
        <taxon>Talaromyces</taxon>
        <taxon>Talaromyces sect. Islandici</taxon>
    </lineage>
</organism>